<evidence type="ECO:0000313" key="2">
    <source>
        <dbReference type="EMBL" id="CAB5501261.1"/>
    </source>
</evidence>
<dbReference type="InterPro" id="IPR036034">
    <property type="entry name" value="PDZ_sf"/>
</dbReference>
<dbReference type="Pfam" id="PF05299">
    <property type="entry name" value="Peptidase_M61"/>
    <property type="match status" value="1"/>
</dbReference>
<dbReference type="InterPro" id="IPR024191">
    <property type="entry name" value="Peptidase_M61"/>
</dbReference>
<gene>
    <name evidence="2" type="ORF">AZO1586I_779</name>
</gene>
<comment type="caution">
    <text evidence="2">The sequence shown here is derived from an EMBL/GenBank/DDBJ whole genome shotgun (WGS) entry which is preliminary data.</text>
</comment>
<dbReference type="GO" id="GO:0008233">
    <property type="term" value="F:peptidase activity"/>
    <property type="evidence" value="ECO:0007669"/>
    <property type="project" value="UniProtKB-KW"/>
</dbReference>
<organism evidence="2 3">
    <name type="scientific">Bathymodiolus thermophilus thioautotrophic gill symbiont</name>
    <dbReference type="NCBI Taxonomy" id="2360"/>
    <lineage>
        <taxon>Bacteria</taxon>
        <taxon>Pseudomonadati</taxon>
        <taxon>Pseudomonadota</taxon>
        <taxon>Gammaproteobacteria</taxon>
        <taxon>sulfur-oxidizing symbionts</taxon>
    </lineage>
</organism>
<dbReference type="InterPro" id="IPR027268">
    <property type="entry name" value="Peptidase_M4/M1_CTD_sf"/>
</dbReference>
<protein>
    <submittedName>
        <fullName evidence="2">Protease</fullName>
    </submittedName>
</protein>
<dbReference type="RefSeq" id="WP_202776177.1">
    <property type="nucleotide sequence ID" value="NZ_CAHJWF010000201.1"/>
</dbReference>
<dbReference type="InterPro" id="IPR001478">
    <property type="entry name" value="PDZ"/>
</dbReference>
<dbReference type="Gene3D" id="2.60.40.3650">
    <property type="match status" value="1"/>
</dbReference>
<dbReference type="EMBL" id="CAHJWF010000201">
    <property type="protein sequence ID" value="CAB5501261.1"/>
    <property type="molecule type" value="Genomic_DNA"/>
</dbReference>
<feature type="domain" description="PDZ" evidence="1">
    <location>
        <begin position="478"/>
        <end position="547"/>
    </location>
</feature>
<keyword evidence="3" id="KW-1185">Reference proteome</keyword>
<keyword evidence="2" id="KW-0645">Protease</keyword>
<dbReference type="SMART" id="SM00228">
    <property type="entry name" value="PDZ"/>
    <property type="match status" value="1"/>
</dbReference>
<dbReference type="Pfam" id="PF13180">
    <property type="entry name" value="PDZ_2"/>
    <property type="match status" value="1"/>
</dbReference>
<dbReference type="Gene3D" id="2.30.42.10">
    <property type="match status" value="1"/>
</dbReference>
<dbReference type="Pfam" id="PF17899">
    <property type="entry name" value="Peptidase_M61_N"/>
    <property type="match status" value="1"/>
</dbReference>
<dbReference type="SUPFAM" id="SSF50156">
    <property type="entry name" value="PDZ domain-like"/>
    <property type="match status" value="1"/>
</dbReference>
<dbReference type="Proteomes" id="UP000626656">
    <property type="component" value="Unassembled WGS sequence"/>
</dbReference>
<dbReference type="Gene3D" id="1.10.390.10">
    <property type="entry name" value="Neutral Protease Domain 2"/>
    <property type="match status" value="1"/>
</dbReference>
<dbReference type="SUPFAM" id="SSF55486">
    <property type="entry name" value="Metalloproteases ('zincins'), catalytic domain"/>
    <property type="match status" value="1"/>
</dbReference>
<dbReference type="GO" id="GO:0006508">
    <property type="term" value="P:proteolysis"/>
    <property type="evidence" value="ECO:0007669"/>
    <property type="project" value="UniProtKB-KW"/>
</dbReference>
<accession>A0ABN7G9P1</accession>
<evidence type="ECO:0000313" key="3">
    <source>
        <dbReference type="Proteomes" id="UP000626656"/>
    </source>
</evidence>
<dbReference type="InterPro" id="IPR007963">
    <property type="entry name" value="Peptidase_M61_catalytic"/>
</dbReference>
<reference evidence="2 3" key="1">
    <citation type="submission" date="2020-05" db="EMBL/GenBank/DDBJ databases">
        <authorList>
            <person name="Petersen J."/>
            <person name="Sayavedra L."/>
        </authorList>
    </citation>
    <scope>NUCLEOTIDE SEQUENCE [LARGE SCALE GENOMIC DNA]</scope>
    <source>
        <strain evidence="2">B azoricus SOX ET2 1586I</strain>
    </source>
</reference>
<name>A0ABN7G9P1_9GAMM</name>
<keyword evidence="2" id="KW-0378">Hydrolase</keyword>
<sequence length="586" mass="66956">MNQTPIKYQITPKDTSAHVFQVCLTLDNPNPLGQVFLLPNWIPGSYLIRDFAKHIVSIHAHSCGKSIEIKKLDKNHWVAYPCADSITLEYEIYAFDLSVRCAYLTNQRAFFNGSSVFLQPVGFEDNICEVQINYPTDEVLGNWACATSLTLKNKQKNTETYTANNYLDLIDHPVEMADFTRFEFNVGNISHAMTITGEHVTDIDRLRADLICICEHHIGLFGSNIPFDDYLFLTLVTSKDYGGLEHKKSSSLICARKELPTLEQKDITPEYTRFLALCSHEYFHAWWIKTIKPASFHELDMSCENYTEQLWIFEGFTSYYDELSLLRIGILSVEQYLTLLAQTISRVQKGRGRFKQSLAQSSFDAWTKFYQQDENAPNAIVSYYTKGALLAFVLDIEIRKRTDDKYSLDDVLRLIWGNYQTTGLEDNTVQKVIEHLTQSNFSQFFDAYLYGVDELPLKEAFEYVGVNCKFSHKKDDLSKFGISINKTQEYAVISHILDASCIQTAGLYVGDKIISINDNKVVAKELEKTLNACSEGDSIKINILRDELSTDIQLTIAFGDKTHCTLALDTRANQAILNQQKQWIHL</sequence>
<proteinExistence type="predicted"/>
<evidence type="ECO:0000259" key="1">
    <source>
        <dbReference type="SMART" id="SM00228"/>
    </source>
</evidence>
<dbReference type="InterPro" id="IPR040756">
    <property type="entry name" value="Peptidase_M61_N"/>
</dbReference>
<dbReference type="PIRSF" id="PIRSF016493">
    <property type="entry name" value="Glycyl_aminpptds"/>
    <property type="match status" value="1"/>
</dbReference>